<dbReference type="Gene3D" id="3.30.450.40">
    <property type="match status" value="2"/>
</dbReference>
<protein>
    <recommendedName>
        <fullName evidence="2">GAF domain-containing protein</fullName>
    </recommendedName>
</protein>
<dbReference type="AlphaFoldDB" id="A0A0G3WG72"/>
<dbReference type="Pfam" id="PF13185">
    <property type="entry name" value="GAF_2"/>
    <property type="match status" value="1"/>
</dbReference>
<proteinExistence type="predicted"/>
<dbReference type="InterPro" id="IPR029016">
    <property type="entry name" value="GAF-like_dom_sf"/>
</dbReference>
<dbReference type="EMBL" id="CP009498">
    <property type="protein sequence ID" value="AKL97631.1"/>
    <property type="molecule type" value="Genomic_DNA"/>
</dbReference>
<organism evidence="3 4">
    <name type="scientific">Endomicrobium proavitum</name>
    <dbReference type="NCBI Taxonomy" id="1408281"/>
    <lineage>
        <taxon>Bacteria</taxon>
        <taxon>Pseudomonadati</taxon>
        <taxon>Elusimicrobiota</taxon>
        <taxon>Endomicrobiia</taxon>
        <taxon>Endomicrobiales</taxon>
        <taxon>Endomicrobiaceae</taxon>
        <taxon>Endomicrobium</taxon>
    </lineage>
</organism>
<evidence type="ECO:0000256" key="1">
    <source>
        <dbReference type="SAM" id="Phobius"/>
    </source>
</evidence>
<dbReference type="Proteomes" id="UP000035337">
    <property type="component" value="Chromosome"/>
</dbReference>
<evidence type="ECO:0000313" key="4">
    <source>
        <dbReference type="Proteomes" id="UP000035337"/>
    </source>
</evidence>
<sequence>MTKFITRYSLISFLIFAAAAFVWLVGAYFLFYSGLKSSFASYVNGVEIKIASPQNKLSDLSKERLKTVFADLDKSRNIVTYSFTNRDRSKHYYEGKRKRDAIFWGLNVTYPVEIKEEIVGWIKIWPSPELAITLLLAEKNLLLLGGLFLFLLFAALFAFNSALYLKFIRPCGKIKAAIRNIADGKGENFSVTGVYWQEARVDLNKINAKLTDADANLDALFQVSKALTSKFDINHVFSTILSTICKKNQFSMSAVFLPSESGILKIASKCGYPHEFKKSFNIHETNPVTDAFNGSKMTSVKNLSLYGEKFSKEFVCAGAVAQINTPITDENGNALGVLNVSSASEDIFGADVADAIATAVNYLSLALRNLKMYEKIYDDNRKLESEVNITSTELIHTNARLIRKVRDIKALSDISEFASARFDLCEISDFIIKEAIKLSGVESAGFLMENSNAGDFSFIKGAFSIEDSKISSIVLSCKNSEIIKEIKEKKQTLVFTNNAQLKQRAPEFERILPMSSAVFIPVVSNAKVSGIMICINKFGSEFSDNDISILEHIAVLFAAIAEKINIYAALEKKVEELSAKK</sequence>
<name>A0A0G3WG72_9BACT</name>
<accession>A0A0G3WG72</accession>
<feature type="transmembrane region" description="Helical" evidence="1">
    <location>
        <begin position="141"/>
        <end position="165"/>
    </location>
</feature>
<keyword evidence="1" id="KW-0812">Transmembrane</keyword>
<dbReference type="InterPro" id="IPR003018">
    <property type="entry name" value="GAF"/>
</dbReference>
<dbReference type="SUPFAM" id="SSF55781">
    <property type="entry name" value="GAF domain-like"/>
    <property type="match status" value="2"/>
</dbReference>
<evidence type="ECO:0000313" key="3">
    <source>
        <dbReference type="EMBL" id="AKL97631.1"/>
    </source>
</evidence>
<feature type="domain" description="GAF" evidence="2">
    <location>
        <begin position="426"/>
        <end position="559"/>
    </location>
</feature>
<feature type="transmembrane region" description="Helical" evidence="1">
    <location>
        <begin position="12"/>
        <end position="31"/>
    </location>
</feature>
<keyword evidence="1" id="KW-0472">Membrane</keyword>
<dbReference type="RefSeq" id="WP_052569851.1">
    <property type="nucleotide sequence ID" value="NZ_CP009498.1"/>
</dbReference>
<evidence type="ECO:0000259" key="2">
    <source>
        <dbReference type="Pfam" id="PF13185"/>
    </source>
</evidence>
<dbReference type="STRING" id="1408281.Epro_0252"/>
<reference evidence="3 4" key="1">
    <citation type="submission" date="2014-09" db="EMBL/GenBank/DDBJ databases">
        <title>Complete genome sequence of Endomicrobium proavitum.</title>
        <authorList>
            <person name="Zheng H."/>
        </authorList>
    </citation>
    <scope>NUCLEOTIDE SEQUENCE [LARGE SCALE GENOMIC DNA]</scope>
    <source>
        <strain evidence="3 4">Rsa215</strain>
    </source>
</reference>
<dbReference type="KEGG" id="epo:Epro_0252"/>
<gene>
    <name evidence="3" type="ORF">Epro_0252</name>
</gene>
<keyword evidence="4" id="KW-1185">Reference proteome</keyword>
<keyword evidence="1" id="KW-1133">Transmembrane helix</keyword>